<evidence type="ECO:0000313" key="2">
    <source>
        <dbReference type="EMBL" id="QMW22989.1"/>
    </source>
</evidence>
<proteinExistence type="predicted"/>
<keyword evidence="1" id="KW-0732">Signal</keyword>
<organism evidence="2 3">
    <name type="scientific">Sandaracinobacteroides saxicola</name>
    <dbReference type="NCBI Taxonomy" id="2759707"/>
    <lineage>
        <taxon>Bacteria</taxon>
        <taxon>Pseudomonadati</taxon>
        <taxon>Pseudomonadota</taxon>
        <taxon>Alphaproteobacteria</taxon>
        <taxon>Sphingomonadales</taxon>
        <taxon>Sphingosinicellaceae</taxon>
        <taxon>Sandaracinobacteroides</taxon>
    </lineage>
</organism>
<feature type="signal peptide" evidence="1">
    <location>
        <begin position="1"/>
        <end position="16"/>
    </location>
</feature>
<accession>A0A7G5IHZ7</accession>
<dbReference type="KEGG" id="sand:H3309_00275"/>
<feature type="chain" id="PRO_5028845024" evidence="1">
    <location>
        <begin position="17"/>
        <end position="118"/>
    </location>
</feature>
<dbReference type="AlphaFoldDB" id="A0A7G5IHZ7"/>
<keyword evidence="3" id="KW-1185">Reference proteome</keyword>
<gene>
    <name evidence="2" type="ORF">H3309_00275</name>
</gene>
<reference evidence="2 3" key="1">
    <citation type="submission" date="2020-07" db="EMBL/GenBank/DDBJ databases">
        <title>Complete genome sequence for Sandaracinobacter sp. M6.</title>
        <authorList>
            <person name="Tang Y."/>
            <person name="Liu Q."/>
            <person name="Guo Z."/>
            <person name="Lei P."/>
            <person name="Huang B."/>
        </authorList>
    </citation>
    <scope>NUCLEOTIDE SEQUENCE [LARGE SCALE GENOMIC DNA]</scope>
    <source>
        <strain evidence="2 3">M6</strain>
    </source>
</reference>
<dbReference type="RefSeq" id="WP_182296398.1">
    <property type="nucleotide sequence ID" value="NZ_CP059851.1"/>
</dbReference>
<dbReference type="EMBL" id="CP059851">
    <property type="protein sequence ID" value="QMW22989.1"/>
    <property type="molecule type" value="Genomic_DNA"/>
</dbReference>
<dbReference type="Proteomes" id="UP000515292">
    <property type="component" value="Chromosome"/>
</dbReference>
<protein>
    <submittedName>
        <fullName evidence="2">Uncharacterized protein</fullName>
    </submittedName>
</protein>
<evidence type="ECO:0000313" key="3">
    <source>
        <dbReference type="Proteomes" id="UP000515292"/>
    </source>
</evidence>
<name>A0A7G5IHZ7_9SPHN</name>
<evidence type="ECO:0000256" key="1">
    <source>
        <dbReference type="SAM" id="SignalP"/>
    </source>
</evidence>
<sequence length="118" mass="12164">MLPLLLMLTAAAPAMAQQAEVIRLTPEEARAAMDAGTERNAAMEEAMLGDRRTGSGGVHGYASAFVGSGGSRGLAFGMAAPLGQAGAVDLNFANIDLGRNTNPYGALGYAGMGRFRRF</sequence>